<accession>A0ACA8R543</accession>
<evidence type="ECO:0000313" key="1">
    <source>
        <dbReference type="EMBL" id="BBL62417.1"/>
    </source>
</evidence>
<dbReference type="EMBL" id="AP019779">
    <property type="protein sequence ID" value="BBL62417.1"/>
    <property type="molecule type" value="Genomic_DNA"/>
</dbReference>
<name>A0ACA8R543_METAZ</name>
<gene>
    <name evidence="1" type="ORF">MarbSA_14570</name>
</gene>
<reference evidence="1" key="1">
    <citation type="submission" date="2019-06" db="EMBL/GenBank/DDBJ databases">
        <title>Complete genome sequence of Methanobrevibacter arboriphilus strain SA.</title>
        <authorList>
            <person name="Asakawa S."/>
        </authorList>
    </citation>
    <scope>NUCLEOTIDE SEQUENCE</scope>
    <source>
        <strain evidence="1">SA</strain>
    </source>
</reference>
<proteinExistence type="predicted"/>
<protein>
    <submittedName>
        <fullName evidence="1">Uncharacterized protein</fullName>
    </submittedName>
</protein>
<organism evidence="1 2">
    <name type="scientific">Methanobrevibacter arboriphilus</name>
    <dbReference type="NCBI Taxonomy" id="39441"/>
    <lineage>
        <taxon>Archaea</taxon>
        <taxon>Methanobacteriati</taxon>
        <taxon>Methanobacteriota</taxon>
        <taxon>Methanomada group</taxon>
        <taxon>Methanobacteria</taxon>
        <taxon>Methanobacteriales</taxon>
        <taxon>Methanobacteriaceae</taxon>
        <taxon>Methanobrevibacter</taxon>
    </lineage>
</organism>
<dbReference type="Proteomes" id="UP000825015">
    <property type="component" value="Chromosome"/>
</dbReference>
<sequence length="188" mass="22252">MTKQEQQPWEQKPKELNNHYYFFMKYLEHEGKISIPKFYKKLKQETEKNHEFSYKLPTWKTFETWAYLEEWVKRKEAYQKYQNELLLDKIQQSYLDDLEEIFSLNQSITKEGLGKAKAILSDDKFSGFNFEKVMKGTDIAIQNNRLVTGEPTEIIKSDNKNDNDNTLEIVLTTPKESDEDESGDGVKS</sequence>
<keyword evidence="2" id="KW-1185">Reference proteome</keyword>
<evidence type="ECO:0000313" key="2">
    <source>
        <dbReference type="Proteomes" id="UP000825015"/>
    </source>
</evidence>